<organism evidence="3 4">
    <name type="scientific">Silvimonas terrae</name>
    <dbReference type="NCBI Taxonomy" id="300266"/>
    <lineage>
        <taxon>Bacteria</taxon>
        <taxon>Pseudomonadati</taxon>
        <taxon>Pseudomonadota</taxon>
        <taxon>Betaproteobacteria</taxon>
        <taxon>Neisseriales</taxon>
        <taxon>Chitinibacteraceae</taxon>
        <taxon>Silvimonas</taxon>
    </lineage>
</organism>
<dbReference type="RefSeq" id="WP_184098287.1">
    <property type="nucleotide sequence ID" value="NZ_JACHHN010000002.1"/>
</dbReference>
<dbReference type="Gene3D" id="3.30.70.1060">
    <property type="entry name" value="Dimeric alpha+beta barrel"/>
    <property type="match status" value="1"/>
</dbReference>
<dbReference type="PANTHER" id="PTHR37828">
    <property type="entry name" value="GSR2449 PROTEIN"/>
    <property type="match status" value="1"/>
</dbReference>
<dbReference type="Pfam" id="PF03795">
    <property type="entry name" value="YCII"/>
    <property type="match status" value="1"/>
</dbReference>
<sequence>MYILTASYSQSPAAVEPHIASHGAWVKRYLEAGVFLAAGPKRSGLGGVILAQVPSREALRQILAEDSYVTADVVNYTIDEVDFKVTLPELDTLKGR</sequence>
<comment type="similarity">
    <text evidence="1">Belongs to the YciI family.</text>
</comment>
<dbReference type="EMBL" id="JACHHN010000002">
    <property type="protein sequence ID" value="MBB5190329.1"/>
    <property type="molecule type" value="Genomic_DNA"/>
</dbReference>
<gene>
    <name evidence="3" type="ORF">HNQ50_001051</name>
</gene>
<comment type="caution">
    <text evidence="3">The sequence shown here is derived from an EMBL/GenBank/DDBJ whole genome shotgun (WGS) entry which is preliminary data.</text>
</comment>
<proteinExistence type="inferred from homology"/>
<evidence type="ECO:0000313" key="3">
    <source>
        <dbReference type="EMBL" id="MBB5190329.1"/>
    </source>
</evidence>
<reference evidence="3 4" key="1">
    <citation type="submission" date="2020-08" db="EMBL/GenBank/DDBJ databases">
        <title>Genomic Encyclopedia of Type Strains, Phase IV (KMG-IV): sequencing the most valuable type-strain genomes for metagenomic binning, comparative biology and taxonomic classification.</title>
        <authorList>
            <person name="Goeker M."/>
        </authorList>
    </citation>
    <scope>NUCLEOTIDE SEQUENCE [LARGE SCALE GENOMIC DNA]</scope>
    <source>
        <strain evidence="3 4">DSM 18233</strain>
    </source>
</reference>
<dbReference type="Proteomes" id="UP000543030">
    <property type="component" value="Unassembled WGS sequence"/>
</dbReference>
<evidence type="ECO:0000256" key="1">
    <source>
        <dbReference type="ARBA" id="ARBA00007689"/>
    </source>
</evidence>
<dbReference type="AlphaFoldDB" id="A0A840RAA7"/>
<dbReference type="SUPFAM" id="SSF54909">
    <property type="entry name" value="Dimeric alpha+beta barrel"/>
    <property type="match status" value="1"/>
</dbReference>
<dbReference type="InterPro" id="IPR011008">
    <property type="entry name" value="Dimeric_a/b-barrel"/>
</dbReference>
<protein>
    <submittedName>
        <fullName evidence="3">Uncharacterized protein YciI</fullName>
    </submittedName>
</protein>
<feature type="domain" description="YCII-related" evidence="2">
    <location>
        <begin position="13"/>
        <end position="76"/>
    </location>
</feature>
<accession>A0A840RAA7</accession>
<evidence type="ECO:0000259" key="2">
    <source>
        <dbReference type="Pfam" id="PF03795"/>
    </source>
</evidence>
<name>A0A840RAA7_9NEIS</name>
<dbReference type="InterPro" id="IPR005545">
    <property type="entry name" value="YCII"/>
</dbReference>
<evidence type="ECO:0000313" key="4">
    <source>
        <dbReference type="Proteomes" id="UP000543030"/>
    </source>
</evidence>
<dbReference type="PANTHER" id="PTHR37828:SF1">
    <property type="entry name" value="YCII-RELATED DOMAIN-CONTAINING PROTEIN"/>
    <property type="match status" value="1"/>
</dbReference>
<keyword evidence="4" id="KW-1185">Reference proteome</keyword>